<reference evidence="1" key="1">
    <citation type="submission" date="2023-10" db="EMBL/GenBank/DDBJ databases">
        <title>Genome assembly of Pristionchus species.</title>
        <authorList>
            <person name="Yoshida K."/>
            <person name="Sommer R.J."/>
        </authorList>
    </citation>
    <scope>NUCLEOTIDE SEQUENCE</scope>
    <source>
        <strain evidence="1">RS0144</strain>
    </source>
</reference>
<dbReference type="AlphaFoldDB" id="A0AAV5UGC1"/>
<sequence>DLLVLETLLRMQHAVDNVRISLLATACVILLDATDAGALGFPGCGSTGVAHCDLRRSLLRRRLRSRSRSKRGLSGRSCIRFRLGGIDGRHEMGEGISSRCCSGRIRL</sequence>
<feature type="non-terminal residue" evidence="1">
    <location>
        <position position="1"/>
    </location>
</feature>
<accession>A0AAV5UGC1</accession>
<proteinExistence type="predicted"/>
<gene>
    <name evidence="1" type="ORF">PENTCL1PPCAC_27259</name>
</gene>
<dbReference type="Proteomes" id="UP001432027">
    <property type="component" value="Unassembled WGS sequence"/>
</dbReference>
<protein>
    <recommendedName>
        <fullName evidence="3">Ribosomal protein</fullName>
    </recommendedName>
</protein>
<dbReference type="EMBL" id="BTSX01000006">
    <property type="protein sequence ID" value="GMT05085.1"/>
    <property type="molecule type" value="Genomic_DNA"/>
</dbReference>
<evidence type="ECO:0008006" key="3">
    <source>
        <dbReference type="Google" id="ProtNLM"/>
    </source>
</evidence>
<feature type="non-terminal residue" evidence="1">
    <location>
        <position position="107"/>
    </location>
</feature>
<name>A0AAV5UGC1_9BILA</name>
<evidence type="ECO:0000313" key="1">
    <source>
        <dbReference type="EMBL" id="GMT05085.1"/>
    </source>
</evidence>
<keyword evidence="2" id="KW-1185">Reference proteome</keyword>
<comment type="caution">
    <text evidence="1">The sequence shown here is derived from an EMBL/GenBank/DDBJ whole genome shotgun (WGS) entry which is preliminary data.</text>
</comment>
<organism evidence="1 2">
    <name type="scientific">Pristionchus entomophagus</name>
    <dbReference type="NCBI Taxonomy" id="358040"/>
    <lineage>
        <taxon>Eukaryota</taxon>
        <taxon>Metazoa</taxon>
        <taxon>Ecdysozoa</taxon>
        <taxon>Nematoda</taxon>
        <taxon>Chromadorea</taxon>
        <taxon>Rhabditida</taxon>
        <taxon>Rhabditina</taxon>
        <taxon>Diplogasteromorpha</taxon>
        <taxon>Diplogasteroidea</taxon>
        <taxon>Neodiplogasteridae</taxon>
        <taxon>Pristionchus</taxon>
    </lineage>
</organism>
<evidence type="ECO:0000313" key="2">
    <source>
        <dbReference type="Proteomes" id="UP001432027"/>
    </source>
</evidence>